<feature type="transmembrane region" description="Helical" evidence="8">
    <location>
        <begin position="129"/>
        <end position="150"/>
    </location>
</feature>
<keyword evidence="11" id="KW-1185">Reference proteome</keyword>
<evidence type="ECO:0000256" key="8">
    <source>
        <dbReference type="HAMAP-Rule" id="MF_02078"/>
    </source>
</evidence>
<dbReference type="InterPro" id="IPR004268">
    <property type="entry name" value="MurJ"/>
</dbReference>
<evidence type="ECO:0000256" key="2">
    <source>
        <dbReference type="ARBA" id="ARBA00022475"/>
    </source>
</evidence>
<keyword evidence="5 8" id="KW-0573">Peptidoglycan synthesis</keyword>
<dbReference type="GO" id="GO:0009252">
    <property type="term" value="P:peptidoglycan biosynthetic process"/>
    <property type="evidence" value="ECO:0007669"/>
    <property type="project" value="UniProtKB-UniRule"/>
</dbReference>
<dbReference type="InterPro" id="IPR051050">
    <property type="entry name" value="Lipid_II_flippase_MurJ/MviN"/>
</dbReference>
<feature type="transmembrane region" description="Helical" evidence="8">
    <location>
        <begin position="308"/>
        <end position="326"/>
    </location>
</feature>
<protein>
    <recommendedName>
        <fullName evidence="8">Probable lipid II flippase MurJ</fullName>
    </recommendedName>
</protein>
<name>A0AAU9DWQ3_9FUSO</name>
<dbReference type="Proteomes" id="UP001321582">
    <property type="component" value="Chromosome"/>
</dbReference>
<feature type="transmembrane region" description="Helical" evidence="8">
    <location>
        <begin position="346"/>
        <end position="368"/>
    </location>
</feature>
<dbReference type="CDD" id="cd13123">
    <property type="entry name" value="MATE_MurJ_like"/>
    <property type="match status" value="1"/>
</dbReference>
<organism evidence="10 11">
    <name type="scientific">Haliovirga abyssi</name>
    <dbReference type="NCBI Taxonomy" id="2996794"/>
    <lineage>
        <taxon>Bacteria</taxon>
        <taxon>Fusobacteriati</taxon>
        <taxon>Fusobacteriota</taxon>
        <taxon>Fusobacteriia</taxon>
        <taxon>Fusobacteriales</taxon>
        <taxon>Haliovirgaceae</taxon>
        <taxon>Haliovirga</taxon>
    </lineage>
</organism>
<evidence type="ECO:0000313" key="11">
    <source>
        <dbReference type="Proteomes" id="UP001321582"/>
    </source>
</evidence>
<dbReference type="HAMAP" id="MF_02078">
    <property type="entry name" value="MurJ_MviN"/>
    <property type="match status" value="1"/>
</dbReference>
<keyword evidence="7 8" id="KW-0472">Membrane</keyword>
<dbReference type="PRINTS" id="PR01806">
    <property type="entry name" value="VIRFACTRMVIN"/>
</dbReference>
<evidence type="ECO:0000256" key="5">
    <source>
        <dbReference type="ARBA" id="ARBA00022984"/>
    </source>
</evidence>
<dbReference type="PIRSF" id="PIRSF002869">
    <property type="entry name" value="MviN"/>
    <property type="match status" value="1"/>
</dbReference>
<dbReference type="Pfam" id="PF03023">
    <property type="entry name" value="MurJ"/>
    <property type="match status" value="1"/>
</dbReference>
<comment type="similarity">
    <text evidence="8 9">Belongs to the MurJ/MviN family.</text>
</comment>
<feature type="transmembrane region" description="Helical" evidence="8">
    <location>
        <begin position="222"/>
        <end position="239"/>
    </location>
</feature>
<comment type="function">
    <text evidence="8 9">Involved in peptidoglycan biosynthesis. Transports lipid-linked peptidoglycan precursors from the inner to the outer leaflet of the cytoplasmic membrane.</text>
</comment>
<dbReference type="GO" id="GO:0008360">
    <property type="term" value="P:regulation of cell shape"/>
    <property type="evidence" value="ECO:0007669"/>
    <property type="project" value="UniProtKB-UniRule"/>
</dbReference>
<feature type="transmembrane region" description="Helical" evidence="8">
    <location>
        <begin position="461"/>
        <end position="480"/>
    </location>
</feature>
<keyword evidence="8 9" id="KW-0813">Transport</keyword>
<keyword evidence="4 8" id="KW-0133">Cell shape</keyword>
<feature type="transmembrane region" description="Helical" evidence="8">
    <location>
        <begin position="84"/>
        <end position="108"/>
    </location>
</feature>
<evidence type="ECO:0000256" key="4">
    <source>
        <dbReference type="ARBA" id="ARBA00022960"/>
    </source>
</evidence>
<evidence type="ECO:0000256" key="1">
    <source>
        <dbReference type="ARBA" id="ARBA00004651"/>
    </source>
</evidence>
<comment type="subcellular location">
    <subcellularLocation>
        <location evidence="1 8">Cell membrane</location>
        <topology evidence="1 8">Multi-pass membrane protein</topology>
    </subcellularLocation>
</comment>
<dbReference type="NCBIfam" id="TIGR01695">
    <property type="entry name" value="murJ_mviN"/>
    <property type="match status" value="1"/>
</dbReference>
<feature type="transmembrane region" description="Helical" evidence="8">
    <location>
        <begin position="9"/>
        <end position="33"/>
    </location>
</feature>
<dbReference type="GO" id="GO:0034204">
    <property type="term" value="P:lipid translocation"/>
    <property type="evidence" value="ECO:0007669"/>
    <property type="project" value="TreeGrafter"/>
</dbReference>
<feature type="transmembrane region" description="Helical" evidence="8">
    <location>
        <begin position="404"/>
        <end position="426"/>
    </location>
</feature>
<dbReference type="GO" id="GO:0071555">
    <property type="term" value="P:cell wall organization"/>
    <property type="evidence" value="ECO:0007669"/>
    <property type="project" value="UniProtKB-UniRule"/>
</dbReference>
<keyword evidence="2 8" id="KW-1003">Cell membrane</keyword>
<dbReference type="AlphaFoldDB" id="A0AAU9DWQ3"/>
<dbReference type="GO" id="GO:0005886">
    <property type="term" value="C:plasma membrane"/>
    <property type="evidence" value="ECO:0007669"/>
    <property type="project" value="UniProtKB-SubCell"/>
</dbReference>
<feature type="transmembrane region" description="Helical" evidence="8">
    <location>
        <begin position="183"/>
        <end position="202"/>
    </location>
</feature>
<proteinExistence type="inferred from homology"/>
<dbReference type="KEGG" id="haby:HLVA_13150"/>
<dbReference type="GO" id="GO:0015648">
    <property type="term" value="F:lipid-linked peptidoglycan transporter activity"/>
    <property type="evidence" value="ECO:0007669"/>
    <property type="project" value="UniProtKB-UniRule"/>
</dbReference>
<comment type="pathway">
    <text evidence="8">Cell wall biogenesis; peptidoglycan biosynthesis.</text>
</comment>
<feature type="transmembrane region" description="Helical" evidence="8">
    <location>
        <begin position="268"/>
        <end position="288"/>
    </location>
</feature>
<reference evidence="10 11" key="1">
    <citation type="submission" date="2022-11" db="EMBL/GenBank/DDBJ databases">
        <title>Haliovirga abyssi gen. nov., sp. nov., a mesophilic fermentative bacterium isolated from the Iheya North hydrothermal field and the proposal of Haliovirgaceae fam. nov.</title>
        <authorList>
            <person name="Miyazaki U."/>
            <person name="Tame A."/>
            <person name="Miyazaki J."/>
            <person name="Takai K."/>
            <person name="Sawayama S."/>
            <person name="Kitajima M."/>
            <person name="Okamoto A."/>
            <person name="Nakagawa S."/>
        </authorList>
    </citation>
    <scope>NUCLEOTIDE SEQUENCE [LARGE SCALE GENOMIC DNA]</scope>
    <source>
        <strain evidence="10 11">IC12</strain>
    </source>
</reference>
<gene>
    <name evidence="8" type="primary">murJ</name>
    <name evidence="10" type="ORF">HLVA_13150</name>
</gene>
<dbReference type="PANTHER" id="PTHR47019:SF1">
    <property type="entry name" value="LIPID II FLIPPASE MURJ"/>
    <property type="match status" value="1"/>
</dbReference>
<evidence type="ECO:0000256" key="9">
    <source>
        <dbReference type="PIRNR" id="PIRNR002869"/>
    </source>
</evidence>
<accession>A0AAU9DWQ3</accession>
<keyword evidence="3 8" id="KW-0812">Transmembrane</keyword>
<evidence type="ECO:0000256" key="6">
    <source>
        <dbReference type="ARBA" id="ARBA00022989"/>
    </source>
</evidence>
<evidence type="ECO:0000256" key="3">
    <source>
        <dbReference type="ARBA" id="ARBA00022692"/>
    </source>
</evidence>
<feature type="transmembrane region" description="Helical" evidence="8">
    <location>
        <begin position="156"/>
        <end position="176"/>
    </location>
</feature>
<keyword evidence="8 9" id="KW-0961">Cell wall biogenesis/degradation</keyword>
<keyword evidence="6 8" id="KW-1133">Transmembrane helix</keyword>
<sequence length="492" mass="55380">MKKMLRNSFVVMIITLISRVLGLGRTVIIAYFFGAGVLTDAYFSAFKIANFFRQLLGEGALGNVFIPIYNEKLKESGEEESKKLIFSIINILFIILSLLAILTIVFSNDIVNIMVNGYSDKTKELAGKLLKIMAFYIVAIGIAGMIGAILNNFKKFLLPASISIIFNISIILFAAFLHNKIGIYSLAIGVLVGGFMQLIILLPQFFKLVGFFRLKIDFEDPALKKIFIMLLPMLVGIFARQINVIVDQYFASFLSSGTISALENATRLYNLPLGMFGISIATVVFPMLSKNITENKIEDAKRNIEEGFKLLIFLVAPSMTVLIYYSKDIVKLILGYGKFSNIAIKITSESLATYSLGLLFYTGIHILVRGYYSYKDTKTPVKISIIAIGTNILLDYLLVKEYKYIGLALATVIASGINFTLLLYFFNKRYFKINVMGIVKFILVVSFKLVVVVAILNLFEIWIIIKLIFFALLYLLFWSFEYKKNGKNMFKG</sequence>
<dbReference type="PANTHER" id="PTHR47019">
    <property type="entry name" value="LIPID II FLIPPASE MURJ"/>
    <property type="match status" value="1"/>
</dbReference>
<evidence type="ECO:0000313" key="10">
    <source>
        <dbReference type="EMBL" id="BDU50746.1"/>
    </source>
</evidence>
<dbReference type="EMBL" id="AP027059">
    <property type="protein sequence ID" value="BDU50746.1"/>
    <property type="molecule type" value="Genomic_DNA"/>
</dbReference>
<feature type="transmembrane region" description="Helical" evidence="8">
    <location>
        <begin position="438"/>
        <end position="455"/>
    </location>
</feature>
<evidence type="ECO:0000256" key="7">
    <source>
        <dbReference type="ARBA" id="ARBA00023136"/>
    </source>
</evidence>